<organism evidence="1">
    <name type="scientific">Arundo donax</name>
    <name type="common">Giant reed</name>
    <name type="synonym">Donax arundinaceus</name>
    <dbReference type="NCBI Taxonomy" id="35708"/>
    <lineage>
        <taxon>Eukaryota</taxon>
        <taxon>Viridiplantae</taxon>
        <taxon>Streptophyta</taxon>
        <taxon>Embryophyta</taxon>
        <taxon>Tracheophyta</taxon>
        <taxon>Spermatophyta</taxon>
        <taxon>Magnoliopsida</taxon>
        <taxon>Liliopsida</taxon>
        <taxon>Poales</taxon>
        <taxon>Poaceae</taxon>
        <taxon>PACMAD clade</taxon>
        <taxon>Arundinoideae</taxon>
        <taxon>Arundineae</taxon>
        <taxon>Arundo</taxon>
    </lineage>
</organism>
<reference evidence="1" key="2">
    <citation type="journal article" date="2015" name="Data Brief">
        <title>Shoot transcriptome of the giant reed, Arundo donax.</title>
        <authorList>
            <person name="Barrero R.A."/>
            <person name="Guerrero F.D."/>
            <person name="Moolhuijzen P."/>
            <person name="Goolsby J.A."/>
            <person name="Tidwell J."/>
            <person name="Bellgard S.E."/>
            <person name="Bellgard M.I."/>
        </authorList>
    </citation>
    <scope>NUCLEOTIDE SEQUENCE</scope>
    <source>
        <tissue evidence="1">Shoot tissue taken approximately 20 cm above the soil surface</tissue>
    </source>
</reference>
<reference evidence="1" key="1">
    <citation type="submission" date="2014-09" db="EMBL/GenBank/DDBJ databases">
        <authorList>
            <person name="Magalhaes I.L.F."/>
            <person name="Oliveira U."/>
            <person name="Santos F.R."/>
            <person name="Vidigal T.H.D.A."/>
            <person name="Brescovit A.D."/>
            <person name="Santos A.J."/>
        </authorList>
    </citation>
    <scope>NUCLEOTIDE SEQUENCE</scope>
    <source>
        <tissue evidence="1">Shoot tissue taken approximately 20 cm above the soil surface</tissue>
    </source>
</reference>
<proteinExistence type="predicted"/>
<sequence length="36" mass="4125">MKQSSVQKIRIVLEEKDGKTSGKNMHNTCSFHFITT</sequence>
<evidence type="ECO:0000313" key="1">
    <source>
        <dbReference type="EMBL" id="JAE30409.1"/>
    </source>
</evidence>
<dbReference type="EMBL" id="GBRH01167487">
    <property type="protein sequence ID" value="JAE30409.1"/>
    <property type="molecule type" value="Transcribed_RNA"/>
</dbReference>
<name>A0A0A9H3P2_ARUDO</name>
<protein>
    <submittedName>
        <fullName evidence="1">Uncharacterized protein</fullName>
    </submittedName>
</protein>
<accession>A0A0A9H3P2</accession>
<dbReference type="AlphaFoldDB" id="A0A0A9H3P2"/>